<dbReference type="RefSeq" id="WP_276303500.1">
    <property type="nucleotide sequence ID" value="NZ_CP119992.1"/>
</dbReference>
<dbReference type="AlphaFoldDB" id="A0ABD6ABH1"/>
<feature type="compositionally biased region" description="Basic and acidic residues" evidence="1">
    <location>
        <begin position="71"/>
        <end position="83"/>
    </location>
</feature>
<proteinExistence type="predicted"/>
<gene>
    <name evidence="2" type="ORF">ACFQPE_10645</name>
</gene>
<dbReference type="InterPro" id="IPR036388">
    <property type="entry name" value="WH-like_DNA-bd_sf"/>
</dbReference>
<organism evidence="2 3">
    <name type="scientific">Halomarina halobia</name>
    <dbReference type="NCBI Taxonomy" id="3033386"/>
    <lineage>
        <taxon>Archaea</taxon>
        <taxon>Methanobacteriati</taxon>
        <taxon>Methanobacteriota</taxon>
        <taxon>Stenosarchaea group</taxon>
        <taxon>Halobacteria</taxon>
        <taxon>Halobacteriales</taxon>
        <taxon>Natronomonadaceae</taxon>
        <taxon>Halomarina</taxon>
    </lineage>
</organism>
<dbReference type="PANTHER" id="PTHR34849:SF1">
    <property type="entry name" value="SLR0770 PROTEIN"/>
    <property type="match status" value="1"/>
</dbReference>
<dbReference type="PANTHER" id="PTHR34849">
    <property type="entry name" value="SSL5025 PROTEIN"/>
    <property type="match status" value="1"/>
</dbReference>
<evidence type="ECO:0000256" key="1">
    <source>
        <dbReference type="SAM" id="MobiDB-lite"/>
    </source>
</evidence>
<protein>
    <submittedName>
        <fullName evidence="2">DUF433 domain-containing protein</fullName>
    </submittedName>
</protein>
<keyword evidence="3" id="KW-1185">Reference proteome</keyword>
<dbReference type="Pfam" id="PF04255">
    <property type="entry name" value="DUF433"/>
    <property type="match status" value="1"/>
</dbReference>
<dbReference type="InterPro" id="IPR009057">
    <property type="entry name" value="Homeodomain-like_sf"/>
</dbReference>
<evidence type="ECO:0000313" key="3">
    <source>
        <dbReference type="Proteomes" id="UP001596547"/>
    </source>
</evidence>
<dbReference type="InterPro" id="IPR007367">
    <property type="entry name" value="DUF433"/>
</dbReference>
<dbReference type="EMBL" id="JBHTBF010000002">
    <property type="protein sequence ID" value="MFC7317248.1"/>
    <property type="molecule type" value="Genomic_DNA"/>
</dbReference>
<evidence type="ECO:0000313" key="2">
    <source>
        <dbReference type="EMBL" id="MFC7317248.1"/>
    </source>
</evidence>
<accession>A0ABD6ABH1</accession>
<dbReference type="SUPFAM" id="SSF46689">
    <property type="entry name" value="Homeodomain-like"/>
    <property type="match status" value="1"/>
</dbReference>
<reference evidence="2 3" key="1">
    <citation type="journal article" date="2019" name="Int. J. Syst. Evol. Microbiol.">
        <title>The Global Catalogue of Microorganisms (GCM) 10K type strain sequencing project: providing services to taxonomists for standard genome sequencing and annotation.</title>
        <authorList>
            <consortium name="The Broad Institute Genomics Platform"/>
            <consortium name="The Broad Institute Genome Sequencing Center for Infectious Disease"/>
            <person name="Wu L."/>
            <person name="Ma J."/>
        </authorList>
    </citation>
    <scope>NUCLEOTIDE SEQUENCE [LARGE SCALE GENOMIC DNA]</scope>
    <source>
        <strain evidence="2 3">PSR21</strain>
    </source>
</reference>
<dbReference type="Proteomes" id="UP001596547">
    <property type="component" value="Unassembled WGS sequence"/>
</dbReference>
<feature type="region of interest" description="Disordered" evidence="1">
    <location>
        <begin position="71"/>
        <end position="100"/>
    </location>
</feature>
<comment type="caution">
    <text evidence="2">The sequence shown here is derived from an EMBL/GenBank/DDBJ whole genome shotgun (WGS) entry which is preliminary data.</text>
</comment>
<dbReference type="Gene3D" id="1.10.10.10">
    <property type="entry name" value="Winged helix-like DNA-binding domain superfamily/Winged helix DNA-binding domain"/>
    <property type="match status" value="1"/>
</dbReference>
<name>A0ABD6ABH1_9EURY</name>
<sequence>MPQQRARIVKAPDVMGGEPRVDGRRITVPDIYEQVEGRGLEPQTVADKYDLDVAGVYRALAYYREHPKEMNEVREGRRGIIEKGRKRSPTPDGLDSNRGE</sequence>
<dbReference type="GeneID" id="79316093"/>